<protein>
    <recommendedName>
        <fullName evidence="7">ABC-2 type transporter transmembrane domain-containing protein</fullName>
    </recommendedName>
</protein>
<feature type="transmembrane region" description="Helical" evidence="6">
    <location>
        <begin position="281"/>
        <end position="303"/>
    </location>
</feature>
<feature type="transmembrane region" description="Helical" evidence="6">
    <location>
        <begin position="184"/>
        <end position="208"/>
    </location>
</feature>
<name>A0A0A5FZR1_9BACI</name>
<feature type="transmembrane region" description="Helical" evidence="6">
    <location>
        <begin position="315"/>
        <end position="334"/>
    </location>
</feature>
<keyword evidence="5 6" id="KW-0472">Membrane</keyword>
<dbReference type="OrthoDB" id="9768837at2"/>
<keyword evidence="3 6" id="KW-0812">Transmembrane</keyword>
<dbReference type="GO" id="GO:0005886">
    <property type="term" value="C:plasma membrane"/>
    <property type="evidence" value="ECO:0007669"/>
    <property type="project" value="UniProtKB-SubCell"/>
</dbReference>
<dbReference type="PANTHER" id="PTHR30294">
    <property type="entry name" value="MEMBRANE COMPONENT OF ABC TRANSPORTER YHHJ-RELATED"/>
    <property type="match status" value="1"/>
</dbReference>
<evidence type="ECO:0000313" key="8">
    <source>
        <dbReference type="EMBL" id="KGX85284.1"/>
    </source>
</evidence>
<dbReference type="InterPro" id="IPR051449">
    <property type="entry name" value="ABC-2_transporter_component"/>
</dbReference>
<dbReference type="GO" id="GO:0140359">
    <property type="term" value="F:ABC-type transporter activity"/>
    <property type="evidence" value="ECO:0007669"/>
    <property type="project" value="InterPro"/>
</dbReference>
<dbReference type="STRING" id="1385512.N784_09595"/>
<evidence type="ECO:0000256" key="6">
    <source>
        <dbReference type="SAM" id="Phobius"/>
    </source>
</evidence>
<dbReference type="eggNOG" id="COG1668">
    <property type="taxonomic scope" value="Bacteria"/>
</dbReference>
<feature type="transmembrane region" description="Helical" evidence="6">
    <location>
        <begin position="340"/>
        <end position="358"/>
    </location>
</feature>
<keyword evidence="4 6" id="KW-1133">Transmembrane helix</keyword>
<dbReference type="EMBL" id="AVPG01000024">
    <property type="protein sequence ID" value="KGX85284.1"/>
    <property type="molecule type" value="Genomic_DNA"/>
</dbReference>
<feature type="transmembrane region" description="Helical" evidence="6">
    <location>
        <begin position="370"/>
        <end position="392"/>
    </location>
</feature>
<organism evidence="8 9">
    <name type="scientific">Pontibacillus litoralis JSM 072002</name>
    <dbReference type="NCBI Taxonomy" id="1385512"/>
    <lineage>
        <taxon>Bacteria</taxon>
        <taxon>Bacillati</taxon>
        <taxon>Bacillota</taxon>
        <taxon>Bacilli</taxon>
        <taxon>Bacillales</taxon>
        <taxon>Bacillaceae</taxon>
        <taxon>Pontibacillus</taxon>
    </lineage>
</organism>
<feature type="transmembrane region" description="Helical" evidence="6">
    <location>
        <begin position="229"/>
        <end position="255"/>
    </location>
</feature>
<evidence type="ECO:0000256" key="4">
    <source>
        <dbReference type="ARBA" id="ARBA00022989"/>
    </source>
</evidence>
<evidence type="ECO:0000256" key="2">
    <source>
        <dbReference type="ARBA" id="ARBA00022475"/>
    </source>
</evidence>
<dbReference type="PANTHER" id="PTHR30294:SF29">
    <property type="entry name" value="MULTIDRUG ABC TRANSPORTER PERMEASE YBHS-RELATED"/>
    <property type="match status" value="1"/>
</dbReference>
<dbReference type="Pfam" id="PF12698">
    <property type="entry name" value="ABC2_membrane_3"/>
    <property type="match status" value="1"/>
</dbReference>
<evidence type="ECO:0000259" key="7">
    <source>
        <dbReference type="Pfam" id="PF12698"/>
    </source>
</evidence>
<evidence type="ECO:0000313" key="9">
    <source>
        <dbReference type="Proteomes" id="UP000030401"/>
    </source>
</evidence>
<evidence type="ECO:0000256" key="3">
    <source>
        <dbReference type="ARBA" id="ARBA00022692"/>
    </source>
</evidence>
<proteinExistence type="predicted"/>
<gene>
    <name evidence="8" type="ORF">N784_09595</name>
</gene>
<evidence type="ECO:0000256" key="5">
    <source>
        <dbReference type="ARBA" id="ARBA00023136"/>
    </source>
</evidence>
<comment type="subcellular location">
    <subcellularLocation>
        <location evidence="1">Cell membrane</location>
        <topology evidence="1">Multi-pass membrane protein</topology>
    </subcellularLocation>
</comment>
<feature type="domain" description="ABC-2 type transporter transmembrane" evidence="7">
    <location>
        <begin position="19"/>
        <end position="388"/>
    </location>
</feature>
<keyword evidence="2" id="KW-1003">Cell membrane</keyword>
<dbReference type="RefSeq" id="WP_036835633.1">
    <property type="nucleotide sequence ID" value="NZ_AVPG01000024.1"/>
</dbReference>
<evidence type="ECO:0000256" key="1">
    <source>
        <dbReference type="ARBA" id="ARBA00004651"/>
    </source>
</evidence>
<feature type="transmembrane region" description="Helical" evidence="6">
    <location>
        <begin position="21"/>
        <end position="45"/>
    </location>
</feature>
<dbReference type="Proteomes" id="UP000030401">
    <property type="component" value="Unassembled WGS sequence"/>
</dbReference>
<comment type="caution">
    <text evidence="8">The sequence shown here is derived from an EMBL/GenBank/DDBJ whole genome shotgun (WGS) entry which is preliminary data.</text>
</comment>
<dbReference type="AlphaFoldDB" id="A0A0A5FZR1"/>
<accession>A0A0A5FZR1</accession>
<sequence length="418" mass="46222">MNKFMIIVGHTYTNRLKSKAFMITTLITLLFVMAFANLETIIGLFSGEDEEERVAVVEEGANLFEHLQGQLEPYESEVKVEKFEGTEQEAKDAVTDGDYVGVLSVSLAEDNIPQGTYYTEQISEYKVSSLLEQALQQLKVTVASQSAQVEQATINEIMSPVAFEKVSLKEDAKTEEELSQTRGLVYIMLFLLYFGVLMYGSMISTEVATEKSSRVMEILISSVSPVKQMFGKIFGIALLGLTQFGLIVLVGYIAVQQNKEFLDSTSISSYLGFSNIEISTLIYAIVFFLLGYMLYATIAAVLGSLVSRTEDAQQVMTPMILLIVVAFFLAMTGLSNPEATYVTVTSFIPLFTPMLMFLRVGMLEVPMWEVAISLVILVATIVALGIIGGRIYRGGVLLYGRSSSFKDIKKALQLTKKE</sequence>
<keyword evidence="9" id="KW-1185">Reference proteome</keyword>
<reference evidence="8 9" key="1">
    <citation type="submission" date="2013-08" db="EMBL/GenBank/DDBJ databases">
        <authorList>
            <person name="Huang J."/>
            <person name="Wang G."/>
        </authorList>
    </citation>
    <scope>NUCLEOTIDE SEQUENCE [LARGE SCALE GENOMIC DNA]</scope>
    <source>
        <strain evidence="8 9">JSM 072002</strain>
    </source>
</reference>
<dbReference type="InterPro" id="IPR013525">
    <property type="entry name" value="ABC2_TM"/>
</dbReference>